<comment type="caution">
    <text evidence="5">The sequence shown here is derived from an EMBL/GenBank/DDBJ whole genome shotgun (WGS) entry which is preliminary data.</text>
</comment>
<keyword evidence="2" id="KW-0539">Nucleus</keyword>
<keyword evidence="6" id="KW-1185">Reference proteome</keyword>
<evidence type="ECO:0000313" key="5">
    <source>
        <dbReference type="EMBL" id="KAK7413984.1"/>
    </source>
</evidence>
<sequence length="485" mass="55257">MAEAGSPSSDVGSMQFGQSGASYVNSAHWAAVLDGIADIREHFENEKEWEIQDGSQPTDTVQPDWTGPQLLYGCPRLGTKDEILASIPSRPVVDRLVSRYFNSFEMSPAVLHTVQFLKEYEEFWENPSATPVIWLGLLFTIMCLATQFQKFRLDPGVHTPSSLAIEQDLEKAVDTFRKRIVQCLILGNYAKGGPYVLETLMLYIAAEIFLRNDAEIGVWILLGTTVQLAMHMGYHRDPKHFKEMSPFAGEMRKRVWATIVELDIGISAQMGHPRLIKQWQTDTTEPSNLQDSDFGKETASMPPPRPEADLTPMLYRLVKARIMTTIGFIWDFAADARPYTYAEVMTMNTKLEDAHSSIPECLKWRSMTHCITDSPQVIIQKVFLEIIFYRARIVLHRGYLHYSPTKPLGGNSRQICLDAALQLLDYQHMLQEETKPFCQLYQERWRDLLIVKKITPHMAPTEHIVQGGTKSDQSLKYHSQASRQL</sequence>
<evidence type="ECO:0000256" key="3">
    <source>
        <dbReference type="SAM" id="MobiDB-lite"/>
    </source>
</evidence>
<proteinExistence type="predicted"/>
<feature type="compositionally biased region" description="Polar residues" evidence="3">
    <location>
        <begin position="280"/>
        <end position="291"/>
    </location>
</feature>
<gene>
    <name evidence="5" type="ORF">QQX98_007167</name>
</gene>
<organism evidence="5 6">
    <name type="scientific">Neonectria punicea</name>
    <dbReference type="NCBI Taxonomy" id="979145"/>
    <lineage>
        <taxon>Eukaryota</taxon>
        <taxon>Fungi</taxon>
        <taxon>Dikarya</taxon>
        <taxon>Ascomycota</taxon>
        <taxon>Pezizomycotina</taxon>
        <taxon>Sordariomycetes</taxon>
        <taxon>Hypocreomycetidae</taxon>
        <taxon>Hypocreales</taxon>
        <taxon>Nectriaceae</taxon>
        <taxon>Neonectria</taxon>
    </lineage>
</organism>
<feature type="compositionally biased region" description="Polar residues" evidence="3">
    <location>
        <begin position="468"/>
        <end position="485"/>
    </location>
</feature>
<feature type="domain" description="Xylanolytic transcriptional activator regulatory" evidence="4">
    <location>
        <begin position="218"/>
        <end position="292"/>
    </location>
</feature>
<name>A0ABR1GYS0_9HYPO</name>
<feature type="region of interest" description="Disordered" evidence="3">
    <location>
        <begin position="462"/>
        <end position="485"/>
    </location>
</feature>
<dbReference type="Pfam" id="PF04082">
    <property type="entry name" value="Fungal_trans"/>
    <property type="match status" value="1"/>
</dbReference>
<dbReference type="Proteomes" id="UP001498476">
    <property type="component" value="Unassembled WGS sequence"/>
</dbReference>
<evidence type="ECO:0000313" key="6">
    <source>
        <dbReference type="Proteomes" id="UP001498476"/>
    </source>
</evidence>
<feature type="region of interest" description="Disordered" evidence="3">
    <location>
        <begin position="280"/>
        <end position="305"/>
    </location>
</feature>
<dbReference type="PANTHER" id="PTHR31001">
    <property type="entry name" value="UNCHARACTERIZED TRANSCRIPTIONAL REGULATORY PROTEIN"/>
    <property type="match status" value="1"/>
</dbReference>
<evidence type="ECO:0000259" key="4">
    <source>
        <dbReference type="SMART" id="SM00906"/>
    </source>
</evidence>
<protein>
    <recommendedName>
        <fullName evidence="4">Xylanolytic transcriptional activator regulatory domain-containing protein</fullName>
    </recommendedName>
</protein>
<dbReference type="InterPro" id="IPR050613">
    <property type="entry name" value="Sec_Metabolite_Reg"/>
</dbReference>
<dbReference type="SMART" id="SM00906">
    <property type="entry name" value="Fungal_trans"/>
    <property type="match status" value="1"/>
</dbReference>
<evidence type="ECO:0000256" key="1">
    <source>
        <dbReference type="ARBA" id="ARBA00004123"/>
    </source>
</evidence>
<evidence type="ECO:0000256" key="2">
    <source>
        <dbReference type="ARBA" id="ARBA00023242"/>
    </source>
</evidence>
<comment type="subcellular location">
    <subcellularLocation>
        <location evidence="1">Nucleus</location>
    </subcellularLocation>
</comment>
<dbReference type="InterPro" id="IPR007219">
    <property type="entry name" value="XnlR_reg_dom"/>
</dbReference>
<reference evidence="5 6" key="1">
    <citation type="journal article" date="2025" name="Microbiol. Resour. Announc.">
        <title>Draft genome sequences for Neonectria magnoliae and Neonectria punicea, canker pathogens of Liriodendron tulipifera and Acer saccharum in West Virginia.</title>
        <authorList>
            <person name="Petronek H.M."/>
            <person name="Kasson M.T."/>
            <person name="Metheny A.M."/>
            <person name="Stauder C.M."/>
            <person name="Lovett B."/>
            <person name="Lynch S.C."/>
            <person name="Garnas J.R."/>
            <person name="Kasson L.R."/>
            <person name="Stajich J.E."/>
        </authorList>
    </citation>
    <scope>NUCLEOTIDE SEQUENCE [LARGE SCALE GENOMIC DNA]</scope>
    <source>
        <strain evidence="5 6">NRRL 64653</strain>
    </source>
</reference>
<dbReference type="PANTHER" id="PTHR31001:SF74">
    <property type="entry name" value="ZN(II)2CYS6 TRANSCRIPTION FACTOR (EUROFUNG)"/>
    <property type="match status" value="1"/>
</dbReference>
<dbReference type="CDD" id="cd12148">
    <property type="entry name" value="fungal_TF_MHR"/>
    <property type="match status" value="1"/>
</dbReference>
<dbReference type="EMBL" id="JAZAVJ010000114">
    <property type="protein sequence ID" value="KAK7413984.1"/>
    <property type="molecule type" value="Genomic_DNA"/>
</dbReference>
<accession>A0ABR1GYS0</accession>